<organism evidence="3 4">
    <name type="scientific">Pseudonocardia thermophila</name>
    <dbReference type="NCBI Taxonomy" id="1848"/>
    <lineage>
        <taxon>Bacteria</taxon>
        <taxon>Bacillati</taxon>
        <taxon>Actinomycetota</taxon>
        <taxon>Actinomycetes</taxon>
        <taxon>Pseudonocardiales</taxon>
        <taxon>Pseudonocardiaceae</taxon>
        <taxon>Pseudonocardia</taxon>
    </lineage>
</organism>
<sequence length="445" mass="46473">MSRVAARVGRIVLVLIAVLALPAAVAGLDVRAAFGSWYTPAGPAPAQLPAPPVHDPAKRTAVVLASLEGTTVSDALGPYEALSATGAFNVYLVAPERRPVPLTGGLDVLPDLGFAELDERLGGAAPEVVVVPAVTDVGRSSSRPLGEWATKQMGRTLMVSVCNGSGVLAAAGLFDGRSATAHWTRIGSYENTYPQVDWQLGVRWTDDGDLISSAGILSGIDATLHVIDRLLGPAAAAQAAAELDWAPRPVAQEQHTWQPSDAIVVLNGGYRWDPARIGVLLQDGVGETELAAVFDTYGSYVFVTRTIALGTEPGRLVRSRHGLVLLPRATVGEHPVDRLLVPHGPLPATDGVAPEQFPPAGVDPFDAVLHDIAATVDVPTARWVARALEYPGAGLELTGPGWPAGLILRPVLLALVGAAVVVVGTVVVGTVRRRRRTAAEPSRIS</sequence>
<dbReference type="InterPro" id="IPR052158">
    <property type="entry name" value="INH-QAR"/>
</dbReference>
<dbReference type="AlphaFoldDB" id="A0A1M6SEJ3"/>
<dbReference type="Proteomes" id="UP000184363">
    <property type="component" value="Unassembled WGS sequence"/>
</dbReference>
<evidence type="ECO:0000313" key="4">
    <source>
        <dbReference type="Proteomes" id="UP000184363"/>
    </source>
</evidence>
<feature type="domain" description="DJ-1/PfpI" evidence="2">
    <location>
        <begin position="62"/>
        <end position="227"/>
    </location>
</feature>
<dbReference type="EMBL" id="FRAP01000006">
    <property type="protein sequence ID" value="SHK43204.1"/>
    <property type="molecule type" value="Genomic_DNA"/>
</dbReference>
<reference evidence="3 4" key="1">
    <citation type="submission" date="2016-11" db="EMBL/GenBank/DDBJ databases">
        <authorList>
            <person name="Jaros S."/>
            <person name="Januszkiewicz K."/>
            <person name="Wedrychowicz H."/>
        </authorList>
    </citation>
    <scope>NUCLEOTIDE SEQUENCE [LARGE SCALE GENOMIC DNA]</scope>
    <source>
        <strain evidence="3 4">DSM 43832</strain>
    </source>
</reference>
<dbReference type="PANTHER" id="PTHR43130:SF3">
    <property type="entry name" value="HTH-TYPE TRANSCRIPTIONAL REGULATOR RV1931C"/>
    <property type="match status" value="1"/>
</dbReference>
<name>A0A1M6SEJ3_PSETH</name>
<evidence type="ECO:0000256" key="1">
    <source>
        <dbReference type="SAM" id="Phobius"/>
    </source>
</evidence>
<evidence type="ECO:0000259" key="2">
    <source>
        <dbReference type="Pfam" id="PF01965"/>
    </source>
</evidence>
<gene>
    <name evidence="3" type="ORF">SAMN05443637_106107</name>
</gene>
<dbReference type="SUPFAM" id="SSF52317">
    <property type="entry name" value="Class I glutamine amidotransferase-like"/>
    <property type="match status" value="1"/>
</dbReference>
<accession>A0A1M6SEJ3</accession>
<dbReference type="PANTHER" id="PTHR43130">
    <property type="entry name" value="ARAC-FAMILY TRANSCRIPTIONAL REGULATOR"/>
    <property type="match status" value="1"/>
</dbReference>
<keyword evidence="1" id="KW-1133">Transmembrane helix</keyword>
<dbReference type="RefSeq" id="WP_073456708.1">
    <property type="nucleotide sequence ID" value="NZ_FRAP01000006.1"/>
</dbReference>
<keyword evidence="4" id="KW-1185">Reference proteome</keyword>
<dbReference type="InterPro" id="IPR002818">
    <property type="entry name" value="DJ-1/PfpI"/>
</dbReference>
<proteinExistence type="predicted"/>
<feature type="transmembrane region" description="Helical" evidence="1">
    <location>
        <begin position="411"/>
        <end position="431"/>
    </location>
</feature>
<dbReference type="STRING" id="1848.SAMN05443637_106107"/>
<keyword evidence="1" id="KW-0812">Transmembrane</keyword>
<keyword evidence="1" id="KW-0472">Membrane</keyword>
<dbReference type="Pfam" id="PF01965">
    <property type="entry name" value="DJ-1_PfpI"/>
    <property type="match status" value="1"/>
</dbReference>
<dbReference type="InterPro" id="IPR029062">
    <property type="entry name" value="Class_I_gatase-like"/>
</dbReference>
<dbReference type="Gene3D" id="3.40.50.880">
    <property type="match status" value="2"/>
</dbReference>
<evidence type="ECO:0000313" key="3">
    <source>
        <dbReference type="EMBL" id="SHK43204.1"/>
    </source>
</evidence>
<dbReference type="OrthoDB" id="3992151at2"/>
<protein>
    <submittedName>
        <fullName evidence="3">DJ-1/PfpI family protein</fullName>
    </submittedName>
</protein>